<feature type="transmembrane region" description="Helical" evidence="1">
    <location>
        <begin position="12"/>
        <end position="32"/>
    </location>
</feature>
<keyword evidence="1" id="KW-0812">Transmembrane</keyword>
<feature type="transmembrane region" description="Helical" evidence="1">
    <location>
        <begin position="87"/>
        <end position="105"/>
    </location>
</feature>
<dbReference type="RefSeq" id="WP_148086144.1">
    <property type="nucleotide sequence ID" value="NZ_RJKE01000001.1"/>
</dbReference>
<reference evidence="2 3" key="1">
    <citation type="submission" date="2018-11" db="EMBL/GenBank/DDBJ databases">
        <title>Sequencing the genomes of 1000 actinobacteria strains.</title>
        <authorList>
            <person name="Klenk H.-P."/>
        </authorList>
    </citation>
    <scope>NUCLEOTIDE SEQUENCE [LARGE SCALE GENOMIC DNA]</scope>
    <source>
        <strain evidence="2 3">DSM 44254</strain>
    </source>
</reference>
<evidence type="ECO:0000256" key="1">
    <source>
        <dbReference type="SAM" id="Phobius"/>
    </source>
</evidence>
<gene>
    <name evidence="2" type="ORF">EDD29_6165</name>
</gene>
<evidence type="ECO:0000313" key="3">
    <source>
        <dbReference type="Proteomes" id="UP000272400"/>
    </source>
</evidence>
<organism evidence="2 3">
    <name type="scientific">Actinocorallia herbida</name>
    <dbReference type="NCBI Taxonomy" id="58109"/>
    <lineage>
        <taxon>Bacteria</taxon>
        <taxon>Bacillati</taxon>
        <taxon>Actinomycetota</taxon>
        <taxon>Actinomycetes</taxon>
        <taxon>Streptosporangiales</taxon>
        <taxon>Thermomonosporaceae</taxon>
        <taxon>Actinocorallia</taxon>
    </lineage>
</organism>
<dbReference type="Proteomes" id="UP000272400">
    <property type="component" value="Unassembled WGS sequence"/>
</dbReference>
<feature type="transmembrane region" description="Helical" evidence="1">
    <location>
        <begin position="117"/>
        <end position="140"/>
    </location>
</feature>
<keyword evidence="1" id="KW-1133">Transmembrane helix</keyword>
<dbReference type="OrthoDB" id="9946213at2"/>
<dbReference type="AlphaFoldDB" id="A0A3N1D4W7"/>
<proteinExistence type="predicted"/>
<keyword evidence="3" id="KW-1185">Reference proteome</keyword>
<keyword evidence="1" id="KW-0472">Membrane</keyword>
<evidence type="ECO:0000313" key="2">
    <source>
        <dbReference type="EMBL" id="ROO88496.1"/>
    </source>
</evidence>
<dbReference type="EMBL" id="RJKE01000001">
    <property type="protein sequence ID" value="ROO88496.1"/>
    <property type="molecule type" value="Genomic_DNA"/>
</dbReference>
<protein>
    <submittedName>
        <fullName evidence="2">Uncharacterized protein</fullName>
    </submittedName>
</protein>
<comment type="caution">
    <text evidence="2">The sequence shown here is derived from an EMBL/GenBank/DDBJ whole genome shotgun (WGS) entry which is preliminary data.</text>
</comment>
<sequence length="145" mass="15067">MTWVRAGTSALVLGSGAFVLGLCVFVLLNYPLRESENGASVDASSLVVFPLLLSAGCFTGLLLVWAGLRGARSAGDPARWRRRQRGSLAACLVGALAAVFVVFAADSPWAGLSQDARIVGLQLLVFAGLLAFMIMVLLSAEGGGR</sequence>
<name>A0A3N1D4W7_9ACTN</name>
<feature type="transmembrane region" description="Helical" evidence="1">
    <location>
        <begin position="44"/>
        <end position="66"/>
    </location>
</feature>
<accession>A0A3N1D4W7</accession>